<sequence>MKKKTSTQQTTKRNIMDIVPESSSSHQQHRPIGLNIQSGSRVLISGLPSDVTGSQLHELFDHSDQQVHKVEVYCDQSGTSRGIALIEFHSLESALKCHNQFHGKLIDKVSTISVEIVAVPATPALEPPQPPPPVRTTTIKPPSHYQQQRPVDHQQAIPLAPRSKNYVKPRPPPSKLSLKQRLALPTPPQPRRFLFNTPASGPKTQKKGKMTKQKQKPFPPGSLSKKPRHSKTNQFQAPP</sequence>
<reference evidence="5" key="2">
    <citation type="submission" date="2016-05" db="EMBL/GenBank/DDBJ databases">
        <title>Comparative analysis highlights variable genome content of wheat rusts and divergence of the mating loci.</title>
        <authorList>
            <person name="Cuomo C.A."/>
            <person name="Bakkeren G."/>
            <person name="Szabo L."/>
            <person name="Khalil H."/>
            <person name="Joly D."/>
            <person name="Goldberg J."/>
            <person name="Young S."/>
            <person name="Zeng Q."/>
            <person name="Fellers J."/>
        </authorList>
    </citation>
    <scope>NUCLEOTIDE SEQUENCE [LARGE SCALE GENOMIC DNA]</scope>
    <source>
        <strain evidence="5">1-1 BBBD Race 1</strain>
    </source>
</reference>
<dbReference type="InterPro" id="IPR012677">
    <property type="entry name" value="Nucleotide-bd_a/b_plait_sf"/>
</dbReference>
<proteinExistence type="predicted"/>
<dbReference type="EnsemblFungi" id="PTTG_11906-t43_1">
    <property type="protein sequence ID" value="PTTG_11906-t43_1-p1"/>
    <property type="gene ID" value="PTTG_11906"/>
</dbReference>
<evidence type="ECO:0000313" key="6">
    <source>
        <dbReference type="EnsemblFungi" id="PTTG_11906-t43_1-p1"/>
    </source>
</evidence>
<dbReference type="SMART" id="SM00360">
    <property type="entry name" value="RRM"/>
    <property type="match status" value="1"/>
</dbReference>
<gene>
    <name evidence="5" type="ORF">PTTG_11906</name>
</gene>
<dbReference type="InterPro" id="IPR000504">
    <property type="entry name" value="RRM_dom"/>
</dbReference>
<feature type="compositionally biased region" description="Low complexity" evidence="3">
    <location>
        <begin position="1"/>
        <end position="12"/>
    </location>
</feature>
<reference evidence="6" key="4">
    <citation type="submission" date="2025-05" db="UniProtKB">
        <authorList>
            <consortium name="EnsemblFungi"/>
        </authorList>
    </citation>
    <scope>IDENTIFICATION</scope>
    <source>
        <strain evidence="6">isolate 1-1 / race 1 (BBBD)</strain>
    </source>
</reference>
<evidence type="ECO:0000256" key="2">
    <source>
        <dbReference type="PROSITE-ProRule" id="PRU00176"/>
    </source>
</evidence>
<accession>A0A180G455</accession>
<dbReference type="EMBL" id="ADAS02000393">
    <property type="protein sequence ID" value="OAV87465.1"/>
    <property type="molecule type" value="Genomic_DNA"/>
</dbReference>
<dbReference type="Proteomes" id="UP000005240">
    <property type="component" value="Unassembled WGS sequence"/>
</dbReference>
<evidence type="ECO:0000313" key="5">
    <source>
        <dbReference type="EMBL" id="OAV87465.1"/>
    </source>
</evidence>
<organism evidence="5">
    <name type="scientific">Puccinia triticina (isolate 1-1 / race 1 (BBBD))</name>
    <name type="common">Brown leaf rust fungus</name>
    <dbReference type="NCBI Taxonomy" id="630390"/>
    <lineage>
        <taxon>Eukaryota</taxon>
        <taxon>Fungi</taxon>
        <taxon>Dikarya</taxon>
        <taxon>Basidiomycota</taxon>
        <taxon>Pucciniomycotina</taxon>
        <taxon>Pucciniomycetes</taxon>
        <taxon>Pucciniales</taxon>
        <taxon>Pucciniaceae</taxon>
        <taxon>Puccinia</taxon>
    </lineage>
</organism>
<keyword evidence="7" id="KW-1185">Reference proteome</keyword>
<feature type="region of interest" description="Disordered" evidence="3">
    <location>
        <begin position="122"/>
        <end position="239"/>
    </location>
</feature>
<dbReference type="InterPro" id="IPR051229">
    <property type="entry name" value="ALYREF_mRNA_export"/>
</dbReference>
<dbReference type="InterPro" id="IPR035979">
    <property type="entry name" value="RBD_domain_sf"/>
</dbReference>
<evidence type="ECO:0000256" key="3">
    <source>
        <dbReference type="SAM" id="MobiDB-lite"/>
    </source>
</evidence>
<dbReference type="PROSITE" id="PS50102">
    <property type="entry name" value="RRM"/>
    <property type="match status" value="1"/>
</dbReference>
<feature type="region of interest" description="Disordered" evidence="3">
    <location>
        <begin position="1"/>
        <end position="31"/>
    </location>
</feature>
<evidence type="ECO:0000259" key="4">
    <source>
        <dbReference type="PROSITE" id="PS50102"/>
    </source>
</evidence>
<dbReference type="Gene3D" id="3.30.70.330">
    <property type="match status" value="1"/>
</dbReference>
<dbReference type="SUPFAM" id="SSF54928">
    <property type="entry name" value="RNA-binding domain, RBD"/>
    <property type="match status" value="1"/>
</dbReference>
<dbReference type="PANTHER" id="PTHR19965">
    <property type="entry name" value="RNA AND EXPORT FACTOR BINDING PROTEIN"/>
    <property type="match status" value="1"/>
</dbReference>
<protein>
    <submittedName>
        <fullName evidence="6">RRM domain-containing protein</fullName>
    </submittedName>
</protein>
<dbReference type="GO" id="GO:0003729">
    <property type="term" value="F:mRNA binding"/>
    <property type="evidence" value="ECO:0007669"/>
    <property type="project" value="TreeGrafter"/>
</dbReference>
<dbReference type="GO" id="GO:0005634">
    <property type="term" value="C:nucleus"/>
    <property type="evidence" value="ECO:0007669"/>
    <property type="project" value="TreeGrafter"/>
</dbReference>
<evidence type="ECO:0000313" key="7">
    <source>
        <dbReference type="Proteomes" id="UP000005240"/>
    </source>
</evidence>
<dbReference type="OrthoDB" id="346839at2759"/>
<name>A0A180G455_PUCT1</name>
<reference evidence="6 7" key="3">
    <citation type="journal article" date="2017" name="G3 (Bethesda)">
        <title>Comparative analysis highlights variable genome content of wheat rusts and divergence of the mating loci.</title>
        <authorList>
            <person name="Cuomo C.A."/>
            <person name="Bakkeren G."/>
            <person name="Khalil H.B."/>
            <person name="Panwar V."/>
            <person name="Joly D."/>
            <person name="Linning R."/>
            <person name="Sakthikumar S."/>
            <person name="Song X."/>
            <person name="Adiconis X."/>
            <person name="Fan L."/>
            <person name="Goldberg J.M."/>
            <person name="Levin J.Z."/>
            <person name="Young S."/>
            <person name="Zeng Q."/>
            <person name="Anikster Y."/>
            <person name="Bruce M."/>
            <person name="Wang M."/>
            <person name="Yin C."/>
            <person name="McCallum B."/>
            <person name="Szabo L.J."/>
            <person name="Hulbert S."/>
            <person name="Chen X."/>
            <person name="Fellers J.P."/>
        </authorList>
    </citation>
    <scope>NUCLEOTIDE SEQUENCE</scope>
    <source>
        <strain evidence="7">Isolate 1-1 / race 1 (BBBD)</strain>
        <strain evidence="6">isolate 1-1 / race 1 (BBBD)</strain>
    </source>
</reference>
<dbReference type="AlphaFoldDB" id="A0A180G455"/>
<dbReference type="STRING" id="630390.A0A180G455"/>
<dbReference type="Pfam" id="PF00076">
    <property type="entry name" value="RRM_1"/>
    <property type="match status" value="1"/>
</dbReference>
<keyword evidence="1 2" id="KW-0694">RNA-binding</keyword>
<dbReference type="VEuPathDB" id="FungiDB:PTTG_11906"/>
<feature type="compositionally biased region" description="Basic residues" evidence="3">
    <location>
        <begin position="204"/>
        <end position="215"/>
    </location>
</feature>
<dbReference type="PANTHER" id="PTHR19965:SF35">
    <property type="entry name" value="RNA ANNEALING PROTEIN YRA1"/>
    <property type="match status" value="1"/>
</dbReference>
<feature type="domain" description="RRM" evidence="4">
    <location>
        <begin position="40"/>
        <end position="119"/>
    </location>
</feature>
<evidence type="ECO:0000256" key="1">
    <source>
        <dbReference type="ARBA" id="ARBA00022884"/>
    </source>
</evidence>
<feature type="compositionally biased region" description="Pro residues" evidence="3">
    <location>
        <begin position="125"/>
        <end position="134"/>
    </location>
</feature>
<reference evidence="5" key="1">
    <citation type="submission" date="2009-11" db="EMBL/GenBank/DDBJ databases">
        <authorList>
            <consortium name="The Broad Institute Genome Sequencing Platform"/>
            <person name="Ward D."/>
            <person name="Feldgarden M."/>
            <person name="Earl A."/>
            <person name="Young S.K."/>
            <person name="Zeng Q."/>
            <person name="Koehrsen M."/>
            <person name="Alvarado L."/>
            <person name="Berlin A."/>
            <person name="Bochicchio J."/>
            <person name="Borenstein D."/>
            <person name="Chapman S.B."/>
            <person name="Chen Z."/>
            <person name="Engels R."/>
            <person name="Freedman E."/>
            <person name="Gellesch M."/>
            <person name="Goldberg J."/>
            <person name="Griggs A."/>
            <person name="Gujja S."/>
            <person name="Heilman E."/>
            <person name="Heiman D."/>
            <person name="Hepburn T."/>
            <person name="Howarth C."/>
            <person name="Jen D."/>
            <person name="Larson L."/>
            <person name="Lewis B."/>
            <person name="Mehta T."/>
            <person name="Park D."/>
            <person name="Pearson M."/>
            <person name="Roberts A."/>
            <person name="Saif S."/>
            <person name="Shea T."/>
            <person name="Shenoy N."/>
            <person name="Sisk P."/>
            <person name="Stolte C."/>
            <person name="Sykes S."/>
            <person name="Thomson T."/>
            <person name="Walk T."/>
            <person name="White J."/>
            <person name="Yandava C."/>
            <person name="Izard J."/>
            <person name="Baranova O.V."/>
            <person name="Blanton J.M."/>
            <person name="Tanner A.C."/>
            <person name="Dewhirst F.E."/>
            <person name="Haas B."/>
            <person name="Nusbaum C."/>
            <person name="Birren B."/>
        </authorList>
    </citation>
    <scope>NUCLEOTIDE SEQUENCE [LARGE SCALE GENOMIC DNA]</scope>
    <source>
        <strain evidence="5">1-1 BBBD Race 1</strain>
    </source>
</reference>